<dbReference type="InterPro" id="IPR016181">
    <property type="entry name" value="Acyl_CoA_acyltransferase"/>
</dbReference>
<comment type="caution">
    <text evidence="1">The sequence shown here is derived from an EMBL/GenBank/DDBJ whole genome shotgun (WGS) entry which is preliminary data.</text>
</comment>
<evidence type="ECO:0000313" key="2">
    <source>
        <dbReference type="Proteomes" id="UP000234503"/>
    </source>
</evidence>
<name>A0A2N5E3Y7_9GAMM</name>
<dbReference type="Pfam" id="PF07395">
    <property type="entry name" value="Mig-14"/>
    <property type="match status" value="1"/>
</dbReference>
<dbReference type="InterPro" id="IPR009977">
    <property type="entry name" value="Mig-14"/>
</dbReference>
<organism evidence="1 2">
    <name type="scientific">Chimaeribacter coloradensis</name>
    <dbReference type="NCBI Taxonomy" id="2060068"/>
    <lineage>
        <taxon>Bacteria</taxon>
        <taxon>Pseudomonadati</taxon>
        <taxon>Pseudomonadota</taxon>
        <taxon>Gammaproteobacteria</taxon>
        <taxon>Enterobacterales</taxon>
        <taxon>Yersiniaceae</taxon>
        <taxon>Chimaeribacter</taxon>
    </lineage>
</organism>
<keyword evidence="2" id="KW-1185">Reference proteome</keyword>
<evidence type="ECO:0000313" key="1">
    <source>
        <dbReference type="EMBL" id="PLR35559.1"/>
    </source>
</evidence>
<dbReference type="RefSeq" id="WP_101824295.1">
    <property type="nucleotide sequence ID" value="NZ_PJZH01000008.1"/>
</dbReference>
<proteinExistence type="predicted"/>
<dbReference type="EMBL" id="PJZH01000008">
    <property type="protein sequence ID" value="PLR35559.1"/>
    <property type="molecule type" value="Genomic_DNA"/>
</dbReference>
<dbReference type="OrthoDB" id="6447890at2"/>
<accession>A0A2N5E3Y7</accession>
<dbReference type="Proteomes" id="UP000234503">
    <property type="component" value="Unassembled WGS sequence"/>
</dbReference>
<reference evidence="1 2" key="1">
    <citation type="submission" date="2017-12" db="EMBL/GenBank/DDBJ databases">
        <title>Characterization of six clinical isolates of Enterochimera gen. nov., a novel genus of the Yersiniaciae family and the three species Enterochimera arupensis sp. nov., Enterochimera coloradensis sp. nov, and Enterochimera californica sp. nov.</title>
        <authorList>
            <person name="Rossi A."/>
            <person name="Fisher M."/>
        </authorList>
    </citation>
    <scope>NUCLEOTIDE SEQUENCE [LARGE SCALE GENOMIC DNA]</scope>
    <source>
        <strain evidence="2">2016-Iso4</strain>
    </source>
</reference>
<sequence>MKNLKRALYGWVGSDPQTYRTCFYNYGGSINVHPDVFEFITAQTGQKVSYYHQEKQGEVIAAYALIDNHTLGVKNWYDYPLSYDEVLLPIAPGCKVLFPENSNKLSCLNRDNIVNANFSLGRKKRVCIAKGDYSSKTEKNRRNEYNRFIRAGGHYYDLNQFSPEQLADYYIQLFESRFEGTVHCFSRSHLIDILTHLNGLIFGHILFVNEEPCAIDLIFMAETKDQVYFDIPNGGVNRKFSHLSPGSILMWMNINAARKYCEISGKTMRLCIGALDENWNYKLRWANAHATGRTFL</sequence>
<protein>
    <recommendedName>
        <fullName evidence="3">GNAT family N-acetyltransferase</fullName>
    </recommendedName>
</protein>
<gene>
    <name evidence="1" type="ORF">CYR32_10215</name>
</gene>
<evidence type="ECO:0008006" key="3">
    <source>
        <dbReference type="Google" id="ProtNLM"/>
    </source>
</evidence>
<dbReference type="SUPFAM" id="SSF55729">
    <property type="entry name" value="Acyl-CoA N-acyltransferases (Nat)"/>
    <property type="match status" value="1"/>
</dbReference>
<dbReference type="AlphaFoldDB" id="A0A2N5E3Y7"/>